<evidence type="ECO:0000256" key="1">
    <source>
        <dbReference type="ARBA" id="ARBA00004196"/>
    </source>
</evidence>
<dbReference type="NCBIfam" id="TIGR01730">
    <property type="entry name" value="RND_mfp"/>
    <property type="match status" value="1"/>
</dbReference>
<evidence type="ECO:0000259" key="5">
    <source>
        <dbReference type="Pfam" id="PF25944"/>
    </source>
</evidence>
<proteinExistence type="inferred from homology"/>
<dbReference type="AlphaFoldDB" id="A0A420DCD9"/>
<evidence type="ECO:0000313" key="7">
    <source>
        <dbReference type="EMBL" id="RKE88955.1"/>
    </source>
</evidence>
<dbReference type="GO" id="GO:0030313">
    <property type="term" value="C:cell envelope"/>
    <property type="evidence" value="ECO:0007669"/>
    <property type="project" value="UniProtKB-SubCell"/>
</dbReference>
<dbReference type="Gene3D" id="2.40.50.100">
    <property type="match status" value="1"/>
</dbReference>
<dbReference type="Gene3D" id="2.40.30.170">
    <property type="match status" value="1"/>
</dbReference>
<dbReference type="SUPFAM" id="SSF111369">
    <property type="entry name" value="HlyD-like secretion proteins"/>
    <property type="match status" value="1"/>
</dbReference>
<keyword evidence="3" id="KW-0732">Signal</keyword>
<feature type="domain" description="Multidrug resistance protein MdtA-like C-terminal permuted SH3" evidence="6">
    <location>
        <begin position="290"/>
        <end position="351"/>
    </location>
</feature>
<feature type="chain" id="PRO_5019433074" evidence="3">
    <location>
        <begin position="34"/>
        <end position="377"/>
    </location>
</feature>
<dbReference type="GO" id="GO:0046677">
    <property type="term" value="P:response to antibiotic"/>
    <property type="evidence" value="ECO:0007669"/>
    <property type="project" value="TreeGrafter"/>
</dbReference>
<evidence type="ECO:0000259" key="4">
    <source>
        <dbReference type="Pfam" id="PF25917"/>
    </source>
</evidence>
<name>A0A420DCD9_9FLAO</name>
<gene>
    <name evidence="7" type="ORF">BXY58_1088</name>
</gene>
<evidence type="ECO:0000259" key="6">
    <source>
        <dbReference type="Pfam" id="PF25967"/>
    </source>
</evidence>
<dbReference type="GO" id="GO:0022857">
    <property type="term" value="F:transmembrane transporter activity"/>
    <property type="evidence" value="ECO:0007669"/>
    <property type="project" value="InterPro"/>
</dbReference>
<reference evidence="7 8" key="1">
    <citation type="submission" date="2018-09" db="EMBL/GenBank/DDBJ databases">
        <title>Genomic Encyclopedia of Archaeal and Bacterial Type Strains, Phase II (KMG-II): from individual species to whole genera.</title>
        <authorList>
            <person name="Goeker M."/>
        </authorList>
    </citation>
    <scope>NUCLEOTIDE SEQUENCE [LARGE SCALE GENOMIC DNA]</scope>
    <source>
        <strain evidence="7 8">DSM 27620</strain>
    </source>
</reference>
<sequence length="377" mass="42081">MKPTTLVNRFTKTSKIMKNKIVISLLLSSFLLAFSCKDKKEEKEEAVIYPTTSPVKMDTVITKEFVSQIRSQKNIEIRAQEKGFLEKVFVDEGQHVQAGQVLFRIMPQLYQADVLKAKAEVAQAEIELQNSSTLANNNVVSINEKRMAKAKLDAAKAELNLAQTHLSFTTIKAPFSGIIDRLPLKLGSLVDEGDLLTSLSDNGGIYAYFNVSEPEYLNYQMHSAERGNNLVSLVMANGETFPDKGIIETIEGEFDNETGNIAFRAKFPNSNQLLRNGETGKIQMTLPLKNALIIPQKATYEIQDQKYVFVVGKDGVARSKNIKVAYELPDIYVVSEGLNPDDKILLEGVQKVKDDQKVETKFQDPKKVLSSLKLQAN</sequence>
<evidence type="ECO:0000256" key="3">
    <source>
        <dbReference type="SAM" id="SignalP"/>
    </source>
</evidence>
<feature type="signal peptide" evidence="3">
    <location>
        <begin position="1"/>
        <end position="33"/>
    </location>
</feature>
<dbReference type="GO" id="GO:0005886">
    <property type="term" value="C:plasma membrane"/>
    <property type="evidence" value="ECO:0007669"/>
    <property type="project" value="TreeGrafter"/>
</dbReference>
<dbReference type="PANTHER" id="PTHR30158:SF23">
    <property type="entry name" value="MULTIDRUG RESISTANCE PROTEIN MEXA"/>
    <property type="match status" value="1"/>
</dbReference>
<dbReference type="InterPro" id="IPR058626">
    <property type="entry name" value="MdtA-like_b-barrel"/>
</dbReference>
<dbReference type="Proteomes" id="UP000285906">
    <property type="component" value="Unassembled WGS sequence"/>
</dbReference>
<dbReference type="Pfam" id="PF25917">
    <property type="entry name" value="BSH_RND"/>
    <property type="match status" value="1"/>
</dbReference>
<dbReference type="InterPro" id="IPR058625">
    <property type="entry name" value="MdtA-like_BSH"/>
</dbReference>
<dbReference type="InterPro" id="IPR058627">
    <property type="entry name" value="MdtA-like_C"/>
</dbReference>
<comment type="similarity">
    <text evidence="2">Belongs to the membrane fusion protein (MFP) (TC 8.A.1) family.</text>
</comment>
<protein>
    <submittedName>
        <fullName evidence="7">Membrane fusion protein (Multidrug efflux system)</fullName>
    </submittedName>
</protein>
<feature type="domain" description="Multidrug resistance protein MdtA-like barrel-sandwich hybrid" evidence="4">
    <location>
        <begin position="74"/>
        <end position="194"/>
    </location>
</feature>
<dbReference type="EMBL" id="RAQH01000002">
    <property type="protein sequence ID" value="RKE88955.1"/>
    <property type="molecule type" value="Genomic_DNA"/>
</dbReference>
<dbReference type="PANTHER" id="PTHR30158">
    <property type="entry name" value="ACRA/E-RELATED COMPONENT OF DRUG EFFLUX TRANSPORTER"/>
    <property type="match status" value="1"/>
</dbReference>
<comment type="caution">
    <text evidence="7">The sequence shown here is derived from an EMBL/GenBank/DDBJ whole genome shotgun (WGS) entry which is preliminary data.</text>
</comment>
<feature type="domain" description="Multidrug resistance protein MdtA-like beta-barrel" evidence="5">
    <location>
        <begin position="205"/>
        <end position="285"/>
    </location>
</feature>
<evidence type="ECO:0000256" key="2">
    <source>
        <dbReference type="ARBA" id="ARBA00009477"/>
    </source>
</evidence>
<evidence type="ECO:0000313" key="8">
    <source>
        <dbReference type="Proteomes" id="UP000285906"/>
    </source>
</evidence>
<comment type="subcellular location">
    <subcellularLocation>
        <location evidence="1">Cell envelope</location>
    </subcellularLocation>
</comment>
<dbReference type="Pfam" id="PF25967">
    <property type="entry name" value="RND-MFP_C"/>
    <property type="match status" value="1"/>
</dbReference>
<accession>A0A420DCD9</accession>
<dbReference type="InterPro" id="IPR006143">
    <property type="entry name" value="RND_pump_MFP"/>
</dbReference>
<dbReference type="Pfam" id="PF25944">
    <property type="entry name" value="Beta-barrel_RND"/>
    <property type="match status" value="1"/>
</dbReference>
<organism evidence="7 8">
    <name type="scientific">Epilithonimonas arachidiradicis</name>
    <dbReference type="NCBI Taxonomy" id="1617282"/>
    <lineage>
        <taxon>Bacteria</taxon>
        <taxon>Pseudomonadati</taxon>
        <taxon>Bacteroidota</taxon>
        <taxon>Flavobacteriia</taxon>
        <taxon>Flavobacteriales</taxon>
        <taxon>Weeksellaceae</taxon>
        <taxon>Chryseobacterium group</taxon>
        <taxon>Epilithonimonas</taxon>
    </lineage>
</organism>
<dbReference type="Gene3D" id="1.10.287.470">
    <property type="entry name" value="Helix hairpin bin"/>
    <property type="match status" value="1"/>
</dbReference>
<dbReference type="Gene3D" id="2.40.420.20">
    <property type="match status" value="1"/>
</dbReference>